<comment type="subcellular location">
    <subcellularLocation>
        <location evidence="2">Microsome membrane</location>
        <topology evidence="2">Single-pass membrane protein</topology>
    </subcellularLocation>
</comment>
<evidence type="ECO:0000256" key="2">
    <source>
        <dbReference type="ARBA" id="ARBA00004111"/>
    </source>
</evidence>
<dbReference type="Proteomes" id="UP000046395">
    <property type="component" value="Unassembled WGS sequence"/>
</dbReference>
<dbReference type="WBParaSite" id="TMUE_0000001898.1">
    <property type="protein sequence ID" value="TMUE_0000001898.1"/>
    <property type="gene ID" value="WBGene00297764"/>
</dbReference>
<evidence type="ECO:0000256" key="7">
    <source>
        <dbReference type="PIRSR" id="PIRSR001112-1"/>
    </source>
</evidence>
<feature type="domain" description="Epoxide hydrolase N-terminal" evidence="8">
    <location>
        <begin position="50"/>
        <end position="159"/>
    </location>
</feature>
<comment type="similarity">
    <text evidence="3">Belongs to the peptidase S33 family.</text>
</comment>
<reference evidence="10 11" key="3">
    <citation type="submission" date="2019-12" db="UniProtKB">
        <authorList>
            <consortium name="WormBaseParasite"/>
        </authorList>
    </citation>
    <scope>IDENTIFICATION</scope>
</reference>
<evidence type="ECO:0000256" key="4">
    <source>
        <dbReference type="ARBA" id="ARBA00012091"/>
    </source>
</evidence>
<evidence type="ECO:0000256" key="5">
    <source>
        <dbReference type="ARBA" id="ARBA00022797"/>
    </source>
</evidence>
<dbReference type="InterPro" id="IPR016292">
    <property type="entry name" value="Epoxide_hydrolase"/>
</dbReference>
<evidence type="ECO:0000256" key="6">
    <source>
        <dbReference type="ARBA" id="ARBA00022801"/>
    </source>
</evidence>
<dbReference type="Gene3D" id="3.40.50.1820">
    <property type="entry name" value="alpha/beta hydrolase"/>
    <property type="match status" value="1"/>
</dbReference>
<keyword evidence="6" id="KW-0378">Hydrolase</keyword>
<dbReference type="InterPro" id="IPR010497">
    <property type="entry name" value="Epoxide_hydro_N"/>
</dbReference>
<reference evidence="9" key="1">
    <citation type="submission" date="2013-11" db="EMBL/GenBank/DDBJ databases">
        <authorList>
            <person name="Aslett M."/>
        </authorList>
    </citation>
    <scope>NUCLEOTIDE SEQUENCE [LARGE SCALE GENOMIC DNA]</scope>
    <source>
        <strain evidence="9">Edinburgh</strain>
    </source>
</reference>
<proteinExistence type="inferred from homology"/>
<dbReference type="EC" id="3.3.2.9" evidence="4"/>
<reference evidence="9" key="2">
    <citation type="submission" date="2014-03" db="EMBL/GenBank/DDBJ databases">
        <title>The whipworm genome and dual-species transcriptomics of an intimate host-pathogen interaction.</title>
        <authorList>
            <person name="Foth B.J."/>
            <person name="Tsai I.J."/>
            <person name="Reid A.J."/>
            <person name="Bancroft A.J."/>
            <person name="Nichol S."/>
            <person name="Tracey A."/>
            <person name="Holroyd N."/>
            <person name="Cotton J.A."/>
            <person name="Stanley E.J."/>
            <person name="Zarowiecki M."/>
            <person name="Liu J.Z."/>
            <person name="Huckvale T."/>
            <person name="Cooper P.J."/>
            <person name="Grencis R.K."/>
            <person name="Berriman M."/>
        </authorList>
    </citation>
    <scope>NUCLEOTIDE SEQUENCE [LARGE SCALE GENOMIC DNA]</scope>
    <source>
        <strain evidence="9">Edinburgh</strain>
    </source>
</reference>
<evidence type="ECO:0000256" key="1">
    <source>
        <dbReference type="ARBA" id="ARBA00000221"/>
    </source>
</evidence>
<evidence type="ECO:0000313" key="9">
    <source>
        <dbReference type="Proteomes" id="UP000046395"/>
    </source>
</evidence>
<feature type="active site" description="Proton acceptor" evidence="7">
    <location>
        <position position="432"/>
    </location>
</feature>
<dbReference type="Pfam" id="PF06441">
    <property type="entry name" value="EHN"/>
    <property type="match status" value="1"/>
</dbReference>
<dbReference type="AlphaFoldDB" id="A0A5S6Q3W8"/>
<organism evidence="9 10">
    <name type="scientific">Trichuris muris</name>
    <name type="common">Mouse whipworm</name>
    <dbReference type="NCBI Taxonomy" id="70415"/>
    <lineage>
        <taxon>Eukaryota</taxon>
        <taxon>Metazoa</taxon>
        <taxon>Ecdysozoa</taxon>
        <taxon>Nematoda</taxon>
        <taxon>Enoplea</taxon>
        <taxon>Dorylaimia</taxon>
        <taxon>Trichinellida</taxon>
        <taxon>Trichuridae</taxon>
        <taxon>Trichuris</taxon>
    </lineage>
</organism>
<dbReference type="InterPro" id="IPR029058">
    <property type="entry name" value="AB_hydrolase_fold"/>
</dbReference>
<dbReference type="PANTHER" id="PTHR21661:SF35">
    <property type="entry name" value="EPOXIDE HYDROLASE"/>
    <property type="match status" value="1"/>
</dbReference>
<evidence type="ECO:0000259" key="8">
    <source>
        <dbReference type="Pfam" id="PF06441"/>
    </source>
</evidence>
<dbReference type="SUPFAM" id="SSF53474">
    <property type="entry name" value="alpha/beta-Hydrolases"/>
    <property type="match status" value="1"/>
</dbReference>
<protein>
    <recommendedName>
        <fullName evidence="4">microsomal epoxide hydrolase</fullName>
        <ecNumber evidence="4">3.3.2.9</ecNumber>
    </recommendedName>
</protein>
<dbReference type="InterPro" id="IPR000639">
    <property type="entry name" value="Epox_hydrolase-like"/>
</dbReference>
<dbReference type="PIRSF" id="PIRSF001112">
    <property type="entry name" value="Epoxide_hydrolase"/>
    <property type="match status" value="1"/>
</dbReference>
<keyword evidence="9" id="KW-1185">Reference proteome</keyword>
<sequence length="516" mass="58953">MKPLKGFLLLITSTLIFYVALRLLLIDCVELTVRDEYFGHGAIAIDDKAIRPFSLSVTEDELEELRDRLRKTIFADPVEEVNDFQDGVNPAFLKFFRDNWLHEYDWREEESMLNELDHYTTEIEGLRIHFIHQKPPRKKYNLTYPLVLIHGWPGSAMDFRKVVRMLTDPIGHGLQSGNSMAFEVVAPTIPGCGWSSPPKKQGFGMIAAARVFAKLLERLQIPRYLCHGSDSGFLVATSIAQMYPERVQGLHLSTAYVNVLLHPTQWIVYLINAFKETLLSEEDNSNTIFSTFRTTLQETGFINIQATKPDTIGVLLRDSPIGLAAYMLEKYSTWTNVSNRLLRDGGLFQNFDMTDLITQVMIYWLPGCIGSSMRIYKETIGQYDSFIYFATAVKSPTGITRFPNDPIRSPLSHLKCKYVNIVRSTKMARGGHFAALEEPKLCETVEERETNLHSEHSSDEELQQNDQRIDSNQGYAHYYLNRLDKVPNRTGARKAEVFVVADETELTQEPFPVENS</sequence>
<dbReference type="PRINTS" id="PR00412">
    <property type="entry name" value="EPOXHYDRLASE"/>
</dbReference>
<evidence type="ECO:0000313" key="11">
    <source>
        <dbReference type="WBParaSite" id="TMUE_3000012510.1"/>
    </source>
</evidence>
<name>A0A5S6Q3W8_TRIMR</name>
<dbReference type="STRING" id="70415.A0A5S6Q3W8"/>
<comment type="catalytic activity">
    <reaction evidence="1">
        <text>1-(4-methoxyphenyl)-N-methyl-N-[(3-methyloxetan-3-yl)methyl]methanamine + H2O = 2-{[(4-methoxybenzyl)(methyl)amino]methyl}-2-methylpropane-1,3-diol</text>
        <dbReference type="Rhea" id="RHEA:55764"/>
        <dbReference type="ChEBI" id="CHEBI:15377"/>
        <dbReference type="ChEBI" id="CHEBI:139161"/>
        <dbReference type="ChEBI" id="CHEBI:139164"/>
        <dbReference type="EC" id="3.3.2.9"/>
    </reaction>
</comment>
<accession>A0A5S6Q3W8</accession>
<evidence type="ECO:0000256" key="3">
    <source>
        <dbReference type="ARBA" id="ARBA00010088"/>
    </source>
</evidence>
<dbReference type="GO" id="GO:0033961">
    <property type="term" value="F:cis-stilbene-oxide hydrolase activity"/>
    <property type="evidence" value="ECO:0007669"/>
    <property type="project" value="UniProtKB-EC"/>
</dbReference>
<dbReference type="GO" id="GO:0097176">
    <property type="term" value="P:epoxide metabolic process"/>
    <property type="evidence" value="ECO:0007669"/>
    <property type="project" value="TreeGrafter"/>
</dbReference>
<evidence type="ECO:0000313" key="10">
    <source>
        <dbReference type="WBParaSite" id="TMUE_0000001898.1"/>
    </source>
</evidence>
<dbReference type="WBParaSite" id="TMUE_3000012510.1">
    <property type="protein sequence ID" value="TMUE_3000012510.1"/>
    <property type="gene ID" value="WBGene00289432"/>
</dbReference>
<feature type="active site" description="Proton donor" evidence="7">
    <location>
        <position position="376"/>
    </location>
</feature>
<keyword evidence="5" id="KW-0058">Aromatic hydrocarbons catabolism</keyword>
<feature type="active site" description="Nucleophile" evidence="7">
    <location>
        <position position="230"/>
    </location>
</feature>
<dbReference type="PANTHER" id="PTHR21661">
    <property type="entry name" value="EPOXIDE HYDROLASE 1-RELATED"/>
    <property type="match status" value="1"/>
</dbReference>